<sequence>MTVLFVYGTLMFPEVLKALLAGRVPRHAPAQINGFQRYRIKNQVFPGTVKAAQSQVQGLCLFDLQQDELQVLDEFEGDEYYKEEVEAQLLDGGTTTATVYLWQDSLRSYLYGAGGWDPEAFREKELEAYVEMCGRFAADVRQQRDWKGEFPLSE</sequence>
<comment type="function">
    <text evidence="1">Putative gamma-glutamylcyclotransferase.</text>
</comment>
<keyword evidence="7" id="KW-1185">Reference proteome</keyword>
<evidence type="ECO:0000256" key="4">
    <source>
        <dbReference type="ARBA" id="ARBA00030602"/>
    </source>
</evidence>
<evidence type="ECO:0000256" key="3">
    <source>
        <dbReference type="ARBA" id="ARBA00022679"/>
    </source>
</evidence>
<proteinExistence type="inferred from homology"/>
<dbReference type="InterPro" id="IPR045038">
    <property type="entry name" value="AIG2-like"/>
</dbReference>
<reference evidence="6" key="1">
    <citation type="journal article" date="2019" name="Plant J.">
        <title>Chlorella vulgaris genome assembly and annotation reveals the molecular basis for metabolic acclimation to high light conditions.</title>
        <authorList>
            <person name="Cecchin M."/>
            <person name="Marcolungo L."/>
            <person name="Rossato M."/>
            <person name="Girolomoni L."/>
            <person name="Cosentino E."/>
            <person name="Cuine S."/>
            <person name="Li-Beisson Y."/>
            <person name="Delledonne M."/>
            <person name="Ballottari M."/>
        </authorList>
    </citation>
    <scope>NUCLEOTIDE SEQUENCE</scope>
    <source>
        <strain evidence="6">211/11P</strain>
    </source>
</reference>
<dbReference type="Gene3D" id="3.10.490.10">
    <property type="entry name" value="Gamma-glutamyl cyclotransferase-like"/>
    <property type="match status" value="1"/>
</dbReference>
<protein>
    <recommendedName>
        <fullName evidence="4">Putative gamma-glutamylcyclotransferase</fullName>
    </recommendedName>
</protein>
<feature type="domain" description="Gamma-glutamylcyclotransferase AIG2-like" evidence="5">
    <location>
        <begin position="4"/>
        <end position="117"/>
    </location>
</feature>
<dbReference type="InterPro" id="IPR013024">
    <property type="entry name" value="GGCT-like"/>
</dbReference>
<evidence type="ECO:0000256" key="1">
    <source>
        <dbReference type="ARBA" id="ARBA00002782"/>
    </source>
</evidence>
<dbReference type="Pfam" id="PF06094">
    <property type="entry name" value="GGACT"/>
    <property type="match status" value="1"/>
</dbReference>
<dbReference type="SUPFAM" id="SSF110857">
    <property type="entry name" value="Gamma-glutamyl cyclotransferase-like"/>
    <property type="match status" value="1"/>
</dbReference>
<keyword evidence="3" id="KW-0808">Transferase</keyword>
<accession>A0A9D4TUN7</accession>
<evidence type="ECO:0000313" key="7">
    <source>
        <dbReference type="Proteomes" id="UP001055712"/>
    </source>
</evidence>
<evidence type="ECO:0000256" key="2">
    <source>
        <dbReference type="ARBA" id="ARBA00008861"/>
    </source>
</evidence>
<reference evidence="6" key="2">
    <citation type="submission" date="2020-11" db="EMBL/GenBank/DDBJ databases">
        <authorList>
            <person name="Cecchin M."/>
            <person name="Marcolungo L."/>
            <person name="Rossato M."/>
            <person name="Girolomoni L."/>
            <person name="Cosentino E."/>
            <person name="Cuine S."/>
            <person name="Li-Beisson Y."/>
            <person name="Delledonne M."/>
            <person name="Ballottari M."/>
        </authorList>
    </citation>
    <scope>NUCLEOTIDE SEQUENCE</scope>
    <source>
        <strain evidence="6">211/11P</strain>
        <tissue evidence="6">Whole cell</tissue>
    </source>
</reference>
<dbReference type="OrthoDB" id="1044435at2759"/>
<dbReference type="PANTHER" id="PTHR31544:SF2">
    <property type="entry name" value="AIG2-LIKE PROTEIN D"/>
    <property type="match status" value="1"/>
</dbReference>
<dbReference type="InterPro" id="IPR036568">
    <property type="entry name" value="GGCT-like_sf"/>
</dbReference>
<comment type="similarity">
    <text evidence="2">Belongs to the gamma-glutamylcyclotransferase family.</text>
</comment>
<dbReference type="EMBL" id="SIDB01000002">
    <property type="protein sequence ID" value="KAI3435498.1"/>
    <property type="molecule type" value="Genomic_DNA"/>
</dbReference>
<evidence type="ECO:0000313" key="6">
    <source>
        <dbReference type="EMBL" id="KAI3435498.1"/>
    </source>
</evidence>
<name>A0A9D4TUN7_CHLVU</name>
<dbReference type="Proteomes" id="UP001055712">
    <property type="component" value="Unassembled WGS sequence"/>
</dbReference>
<comment type="caution">
    <text evidence="6">The sequence shown here is derived from an EMBL/GenBank/DDBJ whole genome shotgun (WGS) entry which is preliminary data.</text>
</comment>
<evidence type="ECO:0000259" key="5">
    <source>
        <dbReference type="Pfam" id="PF06094"/>
    </source>
</evidence>
<gene>
    <name evidence="6" type="ORF">D9Q98_001564</name>
</gene>
<dbReference type="InterPro" id="IPR009288">
    <property type="entry name" value="AIG2-like_dom"/>
</dbReference>
<dbReference type="PANTHER" id="PTHR31544">
    <property type="entry name" value="AIG2-LIKE PROTEIN D"/>
    <property type="match status" value="1"/>
</dbReference>
<organism evidence="6 7">
    <name type="scientific">Chlorella vulgaris</name>
    <name type="common">Green alga</name>
    <dbReference type="NCBI Taxonomy" id="3077"/>
    <lineage>
        <taxon>Eukaryota</taxon>
        <taxon>Viridiplantae</taxon>
        <taxon>Chlorophyta</taxon>
        <taxon>core chlorophytes</taxon>
        <taxon>Trebouxiophyceae</taxon>
        <taxon>Chlorellales</taxon>
        <taxon>Chlorellaceae</taxon>
        <taxon>Chlorella clade</taxon>
        <taxon>Chlorella</taxon>
    </lineage>
</organism>
<dbReference type="CDD" id="cd06661">
    <property type="entry name" value="GGCT_like"/>
    <property type="match status" value="1"/>
</dbReference>
<dbReference type="AlphaFoldDB" id="A0A9D4TUN7"/>
<dbReference type="GO" id="GO:0016740">
    <property type="term" value="F:transferase activity"/>
    <property type="evidence" value="ECO:0007669"/>
    <property type="project" value="UniProtKB-KW"/>
</dbReference>